<keyword evidence="1" id="KW-0812">Transmembrane</keyword>
<keyword evidence="1" id="KW-0472">Membrane</keyword>
<keyword evidence="1" id="KW-1133">Transmembrane helix</keyword>
<keyword evidence="3" id="KW-1185">Reference proteome</keyword>
<organism evidence="2 3">
    <name type="scientific">Rhodoferax koreensis</name>
    <dbReference type="NCBI Taxonomy" id="1842727"/>
    <lineage>
        <taxon>Bacteria</taxon>
        <taxon>Pseudomonadati</taxon>
        <taxon>Pseudomonadota</taxon>
        <taxon>Betaproteobacteria</taxon>
        <taxon>Burkholderiales</taxon>
        <taxon>Comamonadaceae</taxon>
        <taxon>Rhodoferax</taxon>
    </lineage>
</organism>
<dbReference type="EMBL" id="CP019236">
    <property type="protein sequence ID" value="APW36741.1"/>
    <property type="molecule type" value="Genomic_DNA"/>
</dbReference>
<gene>
    <name evidence="2" type="ORF">RD110_05665</name>
</gene>
<accession>A0A1P8JSP6</accession>
<dbReference type="OrthoDB" id="9152892at2"/>
<dbReference type="Proteomes" id="UP000186609">
    <property type="component" value="Chromosome"/>
</dbReference>
<sequence length="285" mass="30436">MDRPGSPPNAVAQDDLHRLVDGRCNAAEAAAIEARLIDDPAAAATRAAWQSQRGLLRGLYPQLRSEPVPQTLLDAVQRAQAARRQVDQWWRWGGLAAGVLLAFGLGWFSRGLAPAAARPGQVLVQAGGAGRFAHQAVVAHAVYAPEVRHPVEVAAAQQEHLVQWLSKRLGRPLKLPQLSAQGYELVGGRLLPGDTGARAQFMYQNAANERITLYLGAINTPGSAAPSAMAKETAFSFVSDGPVPGFYWVDQGFGYALAGPLPREALLQLAQTVYQQLEPASAVAK</sequence>
<dbReference type="KEGG" id="rhy:RD110_05665"/>
<dbReference type="RefSeq" id="WP_076197498.1">
    <property type="nucleotide sequence ID" value="NZ_CP019236.1"/>
</dbReference>
<evidence type="ECO:0000313" key="2">
    <source>
        <dbReference type="EMBL" id="APW36741.1"/>
    </source>
</evidence>
<dbReference type="STRING" id="1842727.RD110_05665"/>
<protein>
    <submittedName>
        <fullName evidence="2">Anti-sigma factor</fullName>
    </submittedName>
</protein>
<dbReference type="AlphaFoldDB" id="A0A1P8JSP6"/>
<evidence type="ECO:0000313" key="3">
    <source>
        <dbReference type="Proteomes" id="UP000186609"/>
    </source>
</evidence>
<evidence type="ECO:0000256" key="1">
    <source>
        <dbReference type="SAM" id="Phobius"/>
    </source>
</evidence>
<proteinExistence type="predicted"/>
<name>A0A1P8JSP6_9BURK</name>
<feature type="transmembrane region" description="Helical" evidence="1">
    <location>
        <begin position="89"/>
        <end position="108"/>
    </location>
</feature>
<reference evidence="2 3" key="1">
    <citation type="submission" date="2017-01" db="EMBL/GenBank/DDBJ databases">
        <authorList>
            <person name="Mah S.A."/>
            <person name="Swanson W.J."/>
            <person name="Moy G.W."/>
            <person name="Vacquier V.D."/>
        </authorList>
    </citation>
    <scope>NUCLEOTIDE SEQUENCE [LARGE SCALE GENOMIC DNA]</scope>
    <source>
        <strain evidence="2 3">DCY110</strain>
    </source>
</reference>